<reference evidence="4 5" key="1">
    <citation type="journal article" date="2017" name="Int. J. Syst. Evol. Microbiol.">
        <title>Arachidicoccus ginsenosidivorans sp. nov., with ginsenoside-converting activity isolated from ginseng cultivating soil.</title>
        <authorList>
            <person name="Siddiqi M.Z."/>
            <person name="Aslam Z."/>
            <person name="Im W.T."/>
        </authorList>
    </citation>
    <scope>NUCLEOTIDE SEQUENCE [LARGE SCALE GENOMIC DNA]</scope>
    <source>
        <strain evidence="4 5">Gsoil 809</strain>
    </source>
</reference>
<dbReference type="InterPro" id="IPR032508">
    <property type="entry name" value="FecR_C"/>
</dbReference>
<dbReference type="KEGG" id="agi:FSB73_04105"/>
<feature type="domain" description="Protein FecR C-terminal" evidence="3">
    <location>
        <begin position="277"/>
        <end position="342"/>
    </location>
</feature>
<evidence type="ECO:0000313" key="4">
    <source>
        <dbReference type="EMBL" id="QEC70985.1"/>
    </source>
</evidence>
<keyword evidence="1" id="KW-1133">Transmembrane helix</keyword>
<evidence type="ECO:0000259" key="3">
    <source>
        <dbReference type="Pfam" id="PF16344"/>
    </source>
</evidence>
<protein>
    <submittedName>
        <fullName evidence="4">FecR family protein</fullName>
    </submittedName>
</protein>
<proteinExistence type="predicted"/>
<name>A0A5B8VJ00_9BACT</name>
<evidence type="ECO:0000259" key="2">
    <source>
        <dbReference type="Pfam" id="PF04773"/>
    </source>
</evidence>
<sequence length="349" mass="39822">MVVNDEIMKRFVEGGLSEQEEKLVMEYLHEHPTYFEQYCKEHPILMEDKFNDPLERERSDHILNSVYAGVYQNKKVRSRRVLWISGMAAASILLFLLVFKREKGLPDSATVHNMAIAKITKTNTSTGIEHWILPDSSLVDAKSGASITYLPEFSNRKREIFLKGEAVFTAHHDSSRSFVVVCGEVATTALGTRFNVKEELDKVTVVLYDGKVMVRSNNREGDKNNYCYLSPGMSTSYYKKQHKFITTSNFVNKRLTTKDKNLNKNLSLGVSQSQIVTLDNVTMQEALDKLALQYNVEIQYSPADIQHMNIIAKIPKTQSIKHILQNISRANGLDMIELDDSTYLIEKIK</sequence>
<accession>A0A5B8VJ00</accession>
<dbReference type="GO" id="GO:0016989">
    <property type="term" value="F:sigma factor antagonist activity"/>
    <property type="evidence" value="ECO:0007669"/>
    <property type="project" value="TreeGrafter"/>
</dbReference>
<dbReference type="PANTHER" id="PTHR30273:SF2">
    <property type="entry name" value="PROTEIN FECR"/>
    <property type="match status" value="1"/>
</dbReference>
<dbReference type="Gene3D" id="2.60.120.1440">
    <property type="match status" value="1"/>
</dbReference>
<keyword evidence="1" id="KW-0812">Transmembrane</keyword>
<feature type="domain" description="FecR protein" evidence="2">
    <location>
        <begin position="126"/>
        <end position="212"/>
    </location>
</feature>
<gene>
    <name evidence="4" type="ORF">FSB73_04105</name>
</gene>
<dbReference type="InterPro" id="IPR012373">
    <property type="entry name" value="Ferrdict_sens_TM"/>
</dbReference>
<dbReference type="Gene3D" id="3.55.50.30">
    <property type="match status" value="1"/>
</dbReference>
<dbReference type="Pfam" id="PF04773">
    <property type="entry name" value="FecR"/>
    <property type="match status" value="1"/>
</dbReference>
<feature type="transmembrane region" description="Helical" evidence="1">
    <location>
        <begin position="81"/>
        <end position="99"/>
    </location>
</feature>
<dbReference type="PANTHER" id="PTHR30273">
    <property type="entry name" value="PERIPLASMIC SIGNAL SENSOR AND SIGMA FACTOR ACTIVATOR FECR-RELATED"/>
    <property type="match status" value="1"/>
</dbReference>
<organism evidence="4 5">
    <name type="scientific">Arachidicoccus ginsenosidivorans</name>
    <dbReference type="NCBI Taxonomy" id="496057"/>
    <lineage>
        <taxon>Bacteria</taxon>
        <taxon>Pseudomonadati</taxon>
        <taxon>Bacteroidota</taxon>
        <taxon>Chitinophagia</taxon>
        <taxon>Chitinophagales</taxon>
        <taxon>Chitinophagaceae</taxon>
        <taxon>Arachidicoccus</taxon>
    </lineage>
</organism>
<keyword evidence="1" id="KW-0472">Membrane</keyword>
<dbReference type="Pfam" id="PF16344">
    <property type="entry name" value="FecR_C"/>
    <property type="match status" value="1"/>
</dbReference>
<keyword evidence="5" id="KW-1185">Reference proteome</keyword>
<dbReference type="AlphaFoldDB" id="A0A5B8VJ00"/>
<evidence type="ECO:0000313" key="5">
    <source>
        <dbReference type="Proteomes" id="UP000321291"/>
    </source>
</evidence>
<dbReference type="Proteomes" id="UP000321291">
    <property type="component" value="Chromosome"/>
</dbReference>
<evidence type="ECO:0000256" key="1">
    <source>
        <dbReference type="SAM" id="Phobius"/>
    </source>
</evidence>
<dbReference type="InterPro" id="IPR006860">
    <property type="entry name" value="FecR"/>
</dbReference>
<dbReference type="EMBL" id="CP042434">
    <property type="protein sequence ID" value="QEC70985.1"/>
    <property type="molecule type" value="Genomic_DNA"/>
</dbReference>